<protein>
    <submittedName>
        <fullName evidence="2">Uncharacterized protein</fullName>
    </submittedName>
</protein>
<organism evidence="2 3">
    <name type="scientific">Botrytis porri</name>
    <dbReference type="NCBI Taxonomy" id="87229"/>
    <lineage>
        <taxon>Eukaryota</taxon>
        <taxon>Fungi</taxon>
        <taxon>Dikarya</taxon>
        <taxon>Ascomycota</taxon>
        <taxon>Pezizomycotina</taxon>
        <taxon>Leotiomycetes</taxon>
        <taxon>Helotiales</taxon>
        <taxon>Sclerotiniaceae</taxon>
        <taxon>Botrytis</taxon>
    </lineage>
</organism>
<reference evidence="2 3" key="1">
    <citation type="submission" date="2017-12" db="EMBL/GenBank/DDBJ databases">
        <title>Comparative genomics of Botrytis spp.</title>
        <authorList>
            <person name="Valero-Jimenez C.A."/>
            <person name="Tapia P."/>
            <person name="Veloso J."/>
            <person name="Silva-Moreno E."/>
            <person name="Staats M."/>
            <person name="Valdes J.H."/>
            <person name="Van Kan J.A.L."/>
        </authorList>
    </citation>
    <scope>NUCLEOTIDE SEQUENCE [LARGE SCALE GENOMIC DNA]</scope>
    <source>
        <strain evidence="2 3">MUCL3349</strain>
    </source>
</reference>
<proteinExistence type="predicted"/>
<sequence>MTFPTTFKSSTFKMSPLPNITEITGAVTDTAEIADFDVTVMEMIIYGFFAPFGIICMIFIIAGWIAILSVSIYDTIHDWRCGLLEVSESRSTSQQTNTYLISDDERARNPRLNVNNWSQYSMEEENFSSRDESSSYGTMTWMSRDEIDNFRRSIAASDEMMEVSSWDNEVYRSRP</sequence>
<keyword evidence="1" id="KW-0472">Membrane</keyword>
<comment type="caution">
    <text evidence="2">The sequence shown here is derived from an EMBL/GenBank/DDBJ whole genome shotgun (WGS) entry which is preliminary data.</text>
</comment>
<keyword evidence="1" id="KW-0812">Transmembrane</keyword>
<dbReference type="AlphaFoldDB" id="A0A4Z1KUQ3"/>
<accession>A0A4Z1KUQ3</accession>
<keyword evidence="1" id="KW-1133">Transmembrane helix</keyword>
<evidence type="ECO:0000313" key="3">
    <source>
        <dbReference type="Proteomes" id="UP000297280"/>
    </source>
</evidence>
<evidence type="ECO:0000313" key="2">
    <source>
        <dbReference type="EMBL" id="TGO88231.1"/>
    </source>
</evidence>
<evidence type="ECO:0000256" key="1">
    <source>
        <dbReference type="SAM" id="Phobius"/>
    </source>
</evidence>
<gene>
    <name evidence="2" type="ORF">BPOR_0175g00050</name>
</gene>
<dbReference type="Proteomes" id="UP000297280">
    <property type="component" value="Unassembled WGS sequence"/>
</dbReference>
<name>A0A4Z1KUQ3_9HELO</name>
<dbReference type="EMBL" id="PQXO01000175">
    <property type="protein sequence ID" value="TGO88231.1"/>
    <property type="molecule type" value="Genomic_DNA"/>
</dbReference>
<keyword evidence="3" id="KW-1185">Reference proteome</keyword>
<feature type="transmembrane region" description="Helical" evidence="1">
    <location>
        <begin position="44"/>
        <end position="70"/>
    </location>
</feature>